<reference evidence="4 5" key="1">
    <citation type="submission" date="2019-08" db="EMBL/GenBank/DDBJ databases">
        <authorList>
            <person name="Khan S.A."/>
            <person name="Jeon C.O."/>
            <person name="Jeong S.E."/>
        </authorList>
    </citation>
    <scope>NUCLEOTIDE SEQUENCE [LARGE SCALE GENOMIC DNA]</scope>
    <source>
        <strain evidence="5">IMCC1728</strain>
    </source>
</reference>
<dbReference type="Gene3D" id="2.60.40.1220">
    <property type="match status" value="1"/>
</dbReference>
<dbReference type="InterPro" id="IPR032812">
    <property type="entry name" value="SbsA_Ig"/>
</dbReference>
<comment type="caution">
    <text evidence="4">The sequence shown here is derived from an EMBL/GenBank/DDBJ whole genome shotgun (WGS) entry which is preliminary data.</text>
</comment>
<feature type="region of interest" description="Disordered" evidence="2">
    <location>
        <begin position="280"/>
        <end position="301"/>
    </location>
</feature>
<name>A0A5C6U1W3_9BURK</name>
<evidence type="ECO:0000259" key="3">
    <source>
        <dbReference type="Pfam" id="PF13205"/>
    </source>
</evidence>
<accession>A0A5C6U1W3</accession>
<gene>
    <name evidence="4" type="ORF">FSC37_14125</name>
</gene>
<keyword evidence="1" id="KW-0732">Signal</keyword>
<proteinExistence type="predicted"/>
<feature type="domain" description="SbsA Ig-like" evidence="3">
    <location>
        <begin position="285"/>
        <end position="385"/>
    </location>
</feature>
<feature type="compositionally biased region" description="Polar residues" evidence="2">
    <location>
        <begin position="281"/>
        <end position="296"/>
    </location>
</feature>
<dbReference type="Gene3D" id="2.40.360.20">
    <property type="match status" value="1"/>
</dbReference>
<dbReference type="Proteomes" id="UP000321832">
    <property type="component" value="Unassembled WGS sequence"/>
</dbReference>
<keyword evidence="5" id="KW-1185">Reference proteome</keyword>
<organism evidence="4 5">
    <name type="scientific">Piscinibacter aquaticus</name>
    <dbReference type="NCBI Taxonomy" id="392597"/>
    <lineage>
        <taxon>Bacteria</taxon>
        <taxon>Pseudomonadati</taxon>
        <taxon>Pseudomonadota</taxon>
        <taxon>Betaproteobacteria</taxon>
        <taxon>Burkholderiales</taxon>
        <taxon>Sphaerotilaceae</taxon>
        <taxon>Piscinibacter</taxon>
    </lineage>
</organism>
<protein>
    <recommendedName>
        <fullName evidence="3">SbsA Ig-like domain-containing protein</fullName>
    </recommendedName>
</protein>
<feature type="domain" description="SbsA Ig-like" evidence="3">
    <location>
        <begin position="387"/>
        <end position="467"/>
    </location>
</feature>
<dbReference type="Gene3D" id="2.60.40.3710">
    <property type="match status" value="1"/>
</dbReference>
<dbReference type="InterPro" id="IPR014755">
    <property type="entry name" value="Cu-Rt/internalin_Ig-like"/>
</dbReference>
<dbReference type="EMBL" id="VOPW01000001">
    <property type="protein sequence ID" value="TXC66560.1"/>
    <property type="molecule type" value="Genomic_DNA"/>
</dbReference>
<evidence type="ECO:0000256" key="1">
    <source>
        <dbReference type="ARBA" id="ARBA00022729"/>
    </source>
</evidence>
<sequence length="472" mass="48363">MSSNLTASAGPPPRIHEAHRPTALIMAACLLDSEQCMRTGIGRGIRQLTAAGLAVLAAGCGGGGGGSGGSDDAVFSADGAQFPLAVGDRWVYASPSGGDMVLQKTGDTLMFSGVTARAMRSLGLADGSRGTSYYSTDGGGVREHLVDAVDPVSRALDGQYVVRWPANAGDRFVLVDRTVDTGADYDGDGRNERIALRMSIEVIGKETVDTPAGRFVDAARQRLTLSQTLLPTGGSAAITLVGVNESWFAVGVGLVRSTVSLRGAGLDSDGASVLTGYRVGNRSTDSTPPQVQSVSPRQDAAGGGAATVTAVFDEPIDPDSAAEQALQVRDDAGVQLAGPLNVADRSIRFTPAQGWSSGPYAASIGSALTDLLGNPLAAEYRWQFSIDVSGPVIVSSEPAAGAVDVPTGTAIVLRFSEPPDPATVRAETVVLQDLSANSSPVSVSLSVSGNEVTLRPASPLRMAATYQCRSAA</sequence>
<evidence type="ECO:0000313" key="5">
    <source>
        <dbReference type="Proteomes" id="UP000321832"/>
    </source>
</evidence>
<evidence type="ECO:0000313" key="4">
    <source>
        <dbReference type="EMBL" id="TXC66560.1"/>
    </source>
</evidence>
<dbReference type="AlphaFoldDB" id="A0A5C6U1W3"/>
<dbReference type="Pfam" id="PF13205">
    <property type="entry name" value="Big_5"/>
    <property type="match status" value="2"/>
</dbReference>
<evidence type="ECO:0000256" key="2">
    <source>
        <dbReference type="SAM" id="MobiDB-lite"/>
    </source>
</evidence>